<reference evidence="2" key="3">
    <citation type="submission" date="2021-08" db="EMBL/GenBank/DDBJ databases">
        <authorList>
            <person name="Tani A."/>
            <person name="Ola A."/>
            <person name="Ogura Y."/>
            <person name="Katsura K."/>
            <person name="Hayashi T."/>
        </authorList>
    </citation>
    <scope>NUCLEOTIDE SEQUENCE</scope>
    <source>
        <strain evidence="2">DSM 22415</strain>
    </source>
</reference>
<organism evidence="3 4">
    <name type="scientific">Methylobacterium dankookense</name>
    <dbReference type="NCBI Taxonomy" id="560405"/>
    <lineage>
        <taxon>Bacteria</taxon>
        <taxon>Pseudomonadati</taxon>
        <taxon>Pseudomonadota</taxon>
        <taxon>Alphaproteobacteria</taxon>
        <taxon>Hyphomicrobiales</taxon>
        <taxon>Methylobacteriaceae</taxon>
        <taxon>Methylobacterium</taxon>
    </lineage>
</organism>
<protein>
    <recommendedName>
        <fullName evidence="1">SpoVT-AbrB domain-containing protein</fullName>
    </recommendedName>
</protein>
<evidence type="ECO:0000313" key="3">
    <source>
        <dbReference type="EMBL" id="VUF13306.1"/>
    </source>
</evidence>
<gene>
    <name evidence="2" type="ORF">IFDJLNFL_0428</name>
    <name evidence="3" type="ORF">MTDSW087_03006</name>
</gene>
<dbReference type="SUPFAM" id="SSF89447">
    <property type="entry name" value="AbrB/MazE/MraZ-like"/>
    <property type="match status" value="1"/>
</dbReference>
<dbReference type="Pfam" id="PF04014">
    <property type="entry name" value="MazE_antitoxin"/>
    <property type="match status" value="1"/>
</dbReference>
<proteinExistence type="predicted"/>
<dbReference type="EMBL" id="BPQI01000008">
    <property type="protein sequence ID" value="GJD54556.1"/>
    <property type="molecule type" value="Genomic_DNA"/>
</dbReference>
<reference evidence="3 4" key="1">
    <citation type="submission" date="2019-06" db="EMBL/GenBank/DDBJ databases">
        <authorList>
            <person name="Rodrigo-Torres L."/>
            <person name="Arahal R. D."/>
            <person name="Lucena T."/>
        </authorList>
    </citation>
    <scope>NUCLEOTIDE SEQUENCE [LARGE SCALE GENOMIC DNA]</scope>
    <source>
        <strain evidence="3 4">SW08-7</strain>
    </source>
</reference>
<evidence type="ECO:0000313" key="2">
    <source>
        <dbReference type="EMBL" id="GJD54556.1"/>
    </source>
</evidence>
<sequence>MKLEVKRVGNSTGLILPKELVSRLNLQQGQWLHVSELPDGGVRLSPYDPDFDQAMSMVDEIMDEYRDTLRTLAK</sequence>
<dbReference type="InterPro" id="IPR013432">
    <property type="entry name" value="Doc_partner"/>
</dbReference>
<dbReference type="GO" id="GO:0003677">
    <property type="term" value="F:DNA binding"/>
    <property type="evidence" value="ECO:0007669"/>
    <property type="project" value="InterPro"/>
</dbReference>
<reference evidence="2" key="2">
    <citation type="journal article" date="2021" name="Front. Microbiol.">
        <title>Comprehensive Comparative Genomics and Phenotyping of Methylobacterium Species.</title>
        <authorList>
            <person name="Alessa O."/>
            <person name="Ogura Y."/>
            <person name="Fujitani Y."/>
            <person name="Takami H."/>
            <person name="Hayashi T."/>
            <person name="Sahin N."/>
            <person name="Tani A."/>
        </authorList>
    </citation>
    <scope>NUCLEOTIDE SEQUENCE</scope>
    <source>
        <strain evidence="2">DSM 22415</strain>
    </source>
</reference>
<dbReference type="Gene3D" id="2.10.260.10">
    <property type="match status" value="1"/>
</dbReference>
<name>A0A564FZV1_9HYPH</name>
<dbReference type="Proteomes" id="UP000401717">
    <property type="component" value="Unassembled WGS sequence"/>
</dbReference>
<dbReference type="NCBIfam" id="TIGR02609">
    <property type="entry name" value="doc_partner"/>
    <property type="match status" value="1"/>
</dbReference>
<dbReference type="InterPro" id="IPR007159">
    <property type="entry name" value="SpoVT-AbrB_dom"/>
</dbReference>
<evidence type="ECO:0000313" key="4">
    <source>
        <dbReference type="Proteomes" id="UP000401717"/>
    </source>
</evidence>
<dbReference type="RefSeq" id="WP_144765212.1">
    <property type="nucleotide sequence ID" value="NZ_BPQI01000008.1"/>
</dbReference>
<feature type="domain" description="SpoVT-AbrB" evidence="1">
    <location>
        <begin position="6"/>
        <end position="52"/>
    </location>
</feature>
<keyword evidence="5" id="KW-1185">Reference proteome</keyword>
<dbReference type="EMBL" id="CABFVH010000018">
    <property type="protein sequence ID" value="VUF13306.1"/>
    <property type="molecule type" value="Genomic_DNA"/>
</dbReference>
<dbReference type="Proteomes" id="UP001055303">
    <property type="component" value="Unassembled WGS sequence"/>
</dbReference>
<evidence type="ECO:0000313" key="5">
    <source>
        <dbReference type="Proteomes" id="UP001055303"/>
    </source>
</evidence>
<evidence type="ECO:0000259" key="1">
    <source>
        <dbReference type="SMART" id="SM00966"/>
    </source>
</evidence>
<dbReference type="InterPro" id="IPR037914">
    <property type="entry name" value="SpoVT-AbrB_sf"/>
</dbReference>
<dbReference type="AlphaFoldDB" id="A0A564FZV1"/>
<accession>A0A564FZV1</accession>
<dbReference type="OrthoDB" id="5459182at2"/>
<dbReference type="SMART" id="SM00966">
    <property type="entry name" value="SpoVT_AbrB"/>
    <property type="match status" value="1"/>
</dbReference>